<keyword evidence="5 9" id="KW-1133">Transmembrane helix</keyword>
<feature type="transmembrane region" description="Helical" evidence="9">
    <location>
        <begin position="205"/>
        <end position="228"/>
    </location>
</feature>
<evidence type="ECO:0000256" key="6">
    <source>
        <dbReference type="ARBA" id="ARBA00023136"/>
    </source>
</evidence>
<keyword evidence="3" id="KW-0813">Transport</keyword>
<feature type="transmembrane region" description="Helical" evidence="9">
    <location>
        <begin position="248"/>
        <end position="265"/>
    </location>
</feature>
<evidence type="ECO:0000256" key="2">
    <source>
        <dbReference type="ARBA" id="ARBA00005887"/>
    </source>
</evidence>
<evidence type="ECO:0000259" key="10">
    <source>
        <dbReference type="Pfam" id="PF00909"/>
    </source>
</evidence>
<sequence length="532" mass="57108">MSSALVFVMIPSLSLIYSGLGNRSFALTLFRLPMVTAAFVGLQWALWGYAVTFTDAALPSNWWGGESRAAGLKDVLGRPVGTGDGPGGPLIPELVYALYEGMFASFTAALVCGGTMHRARPRRFIVFITLWSLLVYDPVARWSWSSKGWSKQVLGTLDFAGGTPVHVVSGTTVAAFAVFCSIEARGSLYVFSVDAVKRVGRRIKHFWHGVWTVLRTAVLLCTCGRVDMPKAPTPRPPASNQKSFPYNVNYVVLGTALLWFGWAGFNGGSALAANLRAVSAWASTHVAACAGGVTGMLWVWLMKQFPDAEVAEGAEPPDEAERSRAQASQAFDRLSVCFFCDGAISGLVAITPAAGYVPVWSAAVFGIVGALFVNILKKETELFLRHDPLQVFAVHAGGGAIGMALTGLLADVQLADVFAGMGYTFFMTLGILYLMKLVVYLCGASPWSHTAVYDDENRLEDEFQATIQQQWGGDLDAEGRPLIRLVPPPEPGQPHLEGPPQPNLEMDALMPQGLPLSPPRSATPGSQVAPHV</sequence>
<dbReference type="AlphaFoldDB" id="A0AA40EGU3"/>
<dbReference type="GO" id="GO:0008519">
    <property type="term" value="F:ammonium channel activity"/>
    <property type="evidence" value="ECO:0007669"/>
    <property type="project" value="InterPro"/>
</dbReference>
<feature type="transmembrane region" description="Helical" evidence="9">
    <location>
        <begin position="388"/>
        <end position="410"/>
    </location>
</feature>
<feature type="transmembrane region" description="Helical" evidence="9">
    <location>
        <begin position="29"/>
        <end position="50"/>
    </location>
</feature>
<reference evidence="11" key="1">
    <citation type="submission" date="2023-06" db="EMBL/GenBank/DDBJ databases">
        <title>Genome-scale phylogeny and comparative genomics of the fungal order Sordariales.</title>
        <authorList>
            <consortium name="Lawrence Berkeley National Laboratory"/>
            <person name="Hensen N."/>
            <person name="Bonometti L."/>
            <person name="Westerberg I."/>
            <person name="Brannstrom I.O."/>
            <person name="Guillou S."/>
            <person name="Cros-Aarteil S."/>
            <person name="Calhoun S."/>
            <person name="Haridas S."/>
            <person name="Kuo A."/>
            <person name="Mondo S."/>
            <person name="Pangilinan J."/>
            <person name="Riley R."/>
            <person name="LaButti K."/>
            <person name="Andreopoulos B."/>
            <person name="Lipzen A."/>
            <person name="Chen C."/>
            <person name="Yanf M."/>
            <person name="Daum C."/>
            <person name="Ng V."/>
            <person name="Clum A."/>
            <person name="Steindorff A."/>
            <person name="Ohm R."/>
            <person name="Martin F."/>
            <person name="Silar P."/>
            <person name="Natvig D."/>
            <person name="Lalanne C."/>
            <person name="Gautier V."/>
            <person name="Ament-velasquez S.L."/>
            <person name="Kruys A."/>
            <person name="Hutchinson M.I."/>
            <person name="Powell A.J."/>
            <person name="Barry K."/>
            <person name="Miller A.N."/>
            <person name="Grigoriev I.V."/>
            <person name="Debuchy R."/>
            <person name="Gladieux P."/>
            <person name="Thoren M.H."/>
            <person name="Johannesson H."/>
        </authorList>
    </citation>
    <scope>NUCLEOTIDE SEQUENCE</scope>
    <source>
        <strain evidence="11">SMH2392-1A</strain>
    </source>
</reference>
<comment type="similarity">
    <text evidence="2">Belongs to the ammonia transporter channel (TC 1.A.11.2) family.</text>
</comment>
<keyword evidence="4 9" id="KW-0812">Transmembrane</keyword>
<feature type="domain" description="Ammonium transporter AmtB-like" evidence="10">
    <location>
        <begin position="332"/>
        <end position="415"/>
    </location>
</feature>
<evidence type="ECO:0000256" key="8">
    <source>
        <dbReference type="SAM" id="MobiDB-lite"/>
    </source>
</evidence>
<dbReference type="Pfam" id="PF00909">
    <property type="entry name" value="Ammonium_transp"/>
    <property type="match status" value="3"/>
</dbReference>
<evidence type="ECO:0000256" key="3">
    <source>
        <dbReference type="ARBA" id="ARBA00022448"/>
    </source>
</evidence>
<dbReference type="InterPro" id="IPR029020">
    <property type="entry name" value="Ammonium/urea_transptr"/>
</dbReference>
<dbReference type="GeneID" id="85326728"/>
<name>A0AA40EGU3_9PEZI</name>
<keyword evidence="6 9" id="KW-0472">Membrane</keyword>
<evidence type="ECO:0000256" key="1">
    <source>
        <dbReference type="ARBA" id="ARBA00004141"/>
    </source>
</evidence>
<evidence type="ECO:0000256" key="7">
    <source>
        <dbReference type="ARBA" id="ARBA00023177"/>
    </source>
</evidence>
<dbReference type="EMBL" id="JAUIRO010000001">
    <property type="protein sequence ID" value="KAK0735078.1"/>
    <property type="molecule type" value="Genomic_DNA"/>
</dbReference>
<dbReference type="InterPro" id="IPR001905">
    <property type="entry name" value="Ammonium_transpt"/>
</dbReference>
<gene>
    <name evidence="11" type="ORF">B0T26DRAFT_737536</name>
</gene>
<feature type="domain" description="Ammonium transporter AmtB-like" evidence="10">
    <location>
        <begin position="238"/>
        <end position="304"/>
    </location>
</feature>
<evidence type="ECO:0000256" key="4">
    <source>
        <dbReference type="ARBA" id="ARBA00022692"/>
    </source>
</evidence>
<dbReference type="Proteomes" id="UP001172101">
    <property type="component" value="Unassembled WGS sequence"/>
</dbReference>
<feature type="transmembrane region" description="Helical" evidence="9">
    <location>
        <begin position="124"/>
        <end position="144"/>
    </location>
</feature>
<evidence type="ECO:0000313" key="12">
    <source>
        <dbReference type="Proteomes" id="UP001172101"/>
    </source>
</evidence>
<feature type="domain" description="Ammonium transporter AmtB-like" evidence="10">
    <location>
        <begin position="1"/>
        <end position="181"/>
    </location>
</feature>
<proteinExistence type="inferred from homology"/>
<feature type="transmembrane region" description="Helical" evidence="9">
    <location>
        <begin position="422"/>
        <end position="442"/>
    </location>
</feature>
<comment type="caution">
    <text evidence="11">The sequence shown here is derived from an EMBL/GenBank/DDBJ whole genome shotgun (WGS) entry which is preliminary data.</text>
</comment>
<evidence type="ECO:0000313" key="11">
    <source>
        <dbReference type="EMBL" id="KAK0735078.1"/>
    </source>
</evidence>
<keyword evidence="7" id="KW-0924">Ammonia transport</keyword>
<organism evidence="11 12">
    <name type="scientific">Lasiosphaeria miniovina</name>
    <dbReference type="NCBI Taxonomy" id="1954250"/>
    <lineage>
        <taxon>Eukaryota</taxon>
        <taxon>Fungi</taxon>
        <taxon>Dikarya</taxon>
        <taxon>Ascomycota</taxon>
        <taxon>Pezizomycotina</taxon>
        <taxon>Sordariomycetes</taxon>
        <taxon>Sordariomycetidae</taxon>
        <taxon>Sordariales</taxon>
        <taxon>Lasiosphaeriaceae</taxon>
        <taxon>Lasiosphaeria</taxon>
    </lineage>
</organism>
<dbReference type="PANTHER" id="PTHR43029">
    <property type="entry name" value="AMMONIUM TRANSPORTER MEP2"/>
    <property type="match status" value="1"/>
</dbReference>
<dbReference type="InterPro" id="IPR024041">
    <property type="entry name" value="NH4_transpt_AmtB-like_dom"/>
</dbReference>
<dbReference type="SUPFAM" id="SSF111352">
    <property type="entry name" value="Ammonium transporter"/>
    <property type="match status" value="1"/>
</dbReference>
<feature type="transmembrane region" description="Helical" evidence="9">
    <location>
        <begin position="94"/>
        <end position="112"/>
    </location>
</feature>
<dbReference type="GO" id="GO:0005886">
    <property type="term" value="C:plasma membrane"/>
    <property type="evidence" value="ECO:0007669"/>
    <property type="project" value="TreeGrafter"/>
</dbReference>
<dbReference type="RefSeq" id="XP_060303955.1">
    <property type="nucleotide sequence ID" value="XM_060443458.1"/>
</dbReference>
<feature type="region of interest" description="Disordered" evidence="8">
    <location>
        <begin position="479"/>
        <end position="532"/>
    </location>
</feature>
<evidence type="ECO:0000256" key="5">
    <source>
        <dbReference type="ARBA" id="ARBA00022989"/>
    </source>
</evidence>
<dbReference type="Gene3D" id="1.10.3430.10">
    <property type="entry name" value="Ammonium transporter AmtB like domains"/>
    <property type="match status" value="1"/>
</dbReference>
<feature type="compositionally biased region" description="Pro residues" evidence="8">
    <location>
        <begin position="486"/>
        <end position="502"/>
    </location>
</feature>
<comment type="subcellular location">
    <subcellularLocation>
        <location evidence="1">Membrane</location>
        <topology evidence="1">Multi-pass membrane protein</topology>
    </subcellularLocation>
</comment>
<evidence type="ECO:0000256" key="9">
    <source>
        <dbReference type="SAM" id="Phobius"/>
    </source>
</evidence>
<protein>
    <submittedName>
        <fullName evidence="11">Ammonium transporter AmtB-like domain-containing protein</fullName>
    </submittedName>
</protein>
<dbReference type="PANTHER" id="PTHR43029:SF10">
    <property type="entry name" value="AMMONIUM TRANSPORTER MEP2"/>
    <property type="match status" value="1"/>
</dbReference>
<feature type="transmembrane region" description="Helical" evidence="9">
    <location>
        <begin position="6"/>
        <end position="22"/>
    </location>
</feature>
<feature type="transmembrane region" description="Helical" evidence="9">
    <location>
        <begin position="277"/>
        <end position="301"/>
    </location>
</feature>
<accession>A0AA40EGU3</accession>
<feature type="transmembrane region" description="Helical" evidence="9">
    <location>
        <begin position="357"/>
        <end position="376"/>
    </location>
</feature>
<keyword evidence="12" id="KW-1185">Reference proteome</keyword>
<feature type="transmembrane region" description="Helical" evidence="9">
    <location>
        <begin position="164"/>
        <end position="184"/>
    </location>
</feature>